<dbReference type="PANTHER" id="PTHR10353">
    <property type="entry name" value="GLYCOSYL HYDROLASE"/>
    <property type="match status" value="1"/>
</dbReference>
<dbReference type="PANTHER" id="PTHR10353:SF318">
    <property type="entry name" value="BETA-GLUCOSIDASE 31-RELATED"/>
    <property type="match status" value="1"/>
</dbReference>
<dbReference type="InterPro" id="IPR018120">
    <property type="entry name" value="Glyco_hydro_1_AS"/>
</dbReference>
<dbReference type="PROSITE" id="PS00572">
    <property type="entry name" value="GLYCOSYL_HYDROL_F1_1"/>
    <property type="match status" value="1"/>
</dbReference>
<dbReference type="EMBL" id="JBJUIK010000001">
    <property type="protein sequence ID" value="KAL3537309.1"/>
    <property type="molecule type" value="Genomic_DNA"/>
</dbReference>
<dbReference type="Proteomes" id="UP001630127">
    <property type="component" value="Unassembled WGS sequence"/>
</dbReference>
<sequence>KMEGVALNVYPQGLREILVYTKNNYNSPTIYVTENGFGQTNITKVEEGVKDVGRLRFYQSHLRAVKEAIDHGVNVKGFFPWSFMDTWEWNSGFTERFGLIFVDFKNELKRYPKLSALWFKKFLRS</sequence>
<evidence type="ECO:0000256" key="3">
    <source>
        <dbReference type="RuleBase" id="RU003690"/>
    </source>
</evidence>
<dbReference type="AlphaFoldDB" id="A0ABD3B1F5"/>
<accession>A0ABD3B1F5</accession>
<evidence type="ECO:0000256" key="2">
    <source>
        <dbReference type="PROSITE-ProRule" id="PRU10055"/>
    </source>
</evidence>
<dbReference type="PRINTS" id="PR00131">
    <property type="entry name" value="GLHYDRLASE1"/>
</dbReference>
<protein>
    <recommendedName>
        <fullName evidence="6">Beta-glucosidase</fullName>
    </recommendedName>
</protein>
<dbReference type="SUPFAM" id="SSF51445">
    <property type="entry name" value="(Trans)glycosidases"/>
    <property type="match status" value="1"/>
</dbReference>
<organism evidence="4 5">
    <name type="scientific">Cinchona calisaya</name>
    <dbReference type="NCBI Taxonomy" id="153742"/>
    <lineage>
        <taxon>Eukaryota</taxon>
        <taxon>Viridiplantae</taxon>
        <taxon>Streptophyta</taxon>
        <taxon>Embryophyta</taxon>
        <taxon>Tracheophyta</taxon>
        <taxon>Spermatophyta</taxon>
        <taxon>Magnoliopsida</taxon>
        <taxon>eudicotyledons</taxon>
        <taxon>Gunneridae</taxon>
        <taxon>Pentapetalae</taxon>
        <taxon>asterids</taxon>
        <taxon>lamiids</taxon>
        <taxon>Gentianales</taxon>
        <taxon>Rubiaceae</taxon>
        <taxon>Cinchonoideae</taxon>
        <taxon>Cinchoneae</taxon>
        <taxon>Cinchona</taxon>
    </lineage>
</organism>
<dbReference type="InterPro" id="IPR001360">
    <property type="entry name" value="Glyco_hydro_1"/>
</dbReference>
<evidence type="ECO:0008006" key="6">
    <source>
        <dbReference type="Google" id="ProtNLM"/>
    </source>
</evidence>
<comment type="similarity">
    <text evidence="1 3">Belongs to the glycosyl hydrolase 1 family.</text>
</comment>
<name>A0ABD3B1F5_9GENT</name>
<dbReference type="Gene3D" id="3.20.20.80">
    <property type="entry name" value="Glycosidases"/>
    <property type="match status" value="1"/>
</dbReference>
<keyword evidence="5" id="KW-1185">Reference proteome</keyword>
<feature type="non-terminal residue" evidence="4">
    <location>
        <position position="1"/>
    </location>
</feature>
<proteinExistence type="inferred from homology"/>
<dbReference type="GO" id="GO:0004553">
    <property type="term" value="F:hydrolase activity, hydrolyzing O-glycosyl compounds"/>
    <property type="evidence" value="ECO:0007669"/>
    <property type="project" value="UniProtKB-ARBA"/>
</dbReference>
<feature type="active site" description="Nucleophile" evidence="2">
    <location>
        <position position="34"/>
    </location>
</feature>
<dbReference type="Pfam" id="PF00232">
    <property type="entry name" value="Glyco_hydro_1"/>
    <property type="match status" value="1"/>
</dbReference>
<dbReference type="InterPro" id="IPR017853">
    <property type="entry name" value="GH"/>
</dbReference>
<evidence type="ECO:0000313" key="5">
    <source>
        <dbReference type="Proteomes" id="UP001630127"/>
    </source>
</evidence>
<evidence type="ECO:0000313" key="4">
    <source>
        <dbReference type="EMBL" id="KAL3537309.1"/>
    </source>
</evidence>
<evidence type="ECO:0000256" key="1">
    <source>
        <dbReference type="ARBA" id="ARBA00010838"/>
    </source>
</evidence>
<gene>
    <name evidence="4" type="ORF">ACH5RR_000675</name>
</gene>
<reference evidence="4 5" key="1">
    <citation type="submission" date="2024-11" db="EMBL/GenBank/DDBJ databases">
        <title>A near-complete genome assembly of Cinchona calisaya.</title>
        <authorList>
            <person name="Lian D.C."/>
            <person name="Zhao X.W."/>
            <person name="Wei L."/>
        </authorList>
    </citation>
    <scope>NUCLEOTIDE SEQUENCE [LARGE SCALE GENOMIC DNA]</scope>
    <source>
        <tissue evidence="4">Nenye</tissue>
    </source>
</reference>
<dbReference type="GO" id="GO:0009821">
    <property type="term" value="P:alkaloid biosynthetic process"/>
    <property type="evidence" value="ECO:0007669"/>
    <property type="project" value="UniProtKB-ARBA"/>
</dbReference>
<comment type="caution">
    <text evidence="4">The sequence shown here is derived from an EMBL/GenBank/DDBJ whole genome shotgun (WGS) entry which is preliminary data.</text>
</comment>